<dbReference type="RefSeq" id="WP_183363716.1">
    <property type="nucleotide sequence ID" value="NZ_BAAADZ010000005.1"/>
</dbReference>
<evidence type="ECO:0000313" key="2">
    <source>
        <dbReference type="EMBL" id="MBB3776950.1"/>
    </source>
</evidence>
<keyword evidence="3" id="KW-1185">Reference proteome</keyword>
<dbReference type="Gene3D" id="1.10.10.10">
    <property type="entry name" value="Winged helix-like DNA-binding domain superfamily/Winged helix DNA-binding domain"/>
    <property type="match status" value="1"/>
</dbReference>
<gene>
    <name evidence="2" type="ORF">FHS52_002943</name>
</gene>
<organism evidence="2 3">
    <name type="scientific">Erythrobacter ramosus</name>
    <dbReference type="NCBI Taxonomy" id="35811"/>
    <lineage>
        <taxon>Bacteria</taxon>
        <taxon>Pseudomonadati</taxon>
        <taxon>Pseudomonadota</taxon>
        <taxon>Alphaproteobacteria</taxon>
        <taxon>Sphingomonadales</taxon>
        <taxon>Erythrobacteraceae</taxon>
        <taxon>Erythrobacter/Porphyrobacter group</taxon>
        <taxon>Erythrobacter</taxon>
    </lineage>
</organism>
<reference evidence="2 3" key="1">
    <citation type="submission" date="2020-08" db="EMBL/GenBank/DDBJ databases">
        <title>Genomic Encyclopedia of Type Strains, Phase IV (KMG-IV): sequencing the most valuable type-strain genomes for metagenomic binning, comparative biology and taxonomic classification.</title>
        <authorList>
            <person name="Goeker M."/>
        </authorList>
    </citation>
    <scope>NUCLEOTIDE SEQUENCE [LARGE SCALE GENOMIC DNA]</scope>
    <source>
        <strain evidence="2 3">DSM 8510</strain>
    </source>
</reference>
<dbReference type="Pfam" id="PF12802">
    <property type="entry name" value="MarR_2"/>
    <property type="match status" value="1"/>
</dbReference>
<proteinExistence type="predicted"/>
<feature type="domain" description="HTH marR-type" evidence="1">
    <location>
        <begin position="8"/>
        <end position="141"/>
    </location>
</feature>
<dbReference type="InterPro" id="IPR036390">
    <property type="entry name" value="WH_DNA-bd_sf"/>
</dbReference>
<evidence type="ECO:0000259" key="1">
    <source>
        <dbReference type="PROSITE" id="PS50995"/>
    </source>
</evidence>
<dbReference type="SUPFAM" id="SSF46785">
    <property type="entry name" value="Winged helix' DNA-binding domain"/>
    <property type="match status" value="1"/>
</dbReference>
<dbReference type="PANTHER" id="PTHR33164">
    <property type="entry name" value="TRANSCRIPTIONAL REGULATOR, MARR FAMILY"/>
    <property type="match status" value="1"/>
</dbReference>
<accession>A0ABR6I2G9</accession>
<dbReference type="PANTHER" id="PTHR33164:SF99">
    <property type="entry name" value="MARR FAMILY REGULATORY PROTEIN"/>
    <property type="match status" value="1"/>
</dbReference>
<dbReference type="InterPro" id="IPR039422">
    <property type="entry name" value="MarR/SlyA-like"/>
</dbReference>
<dbReference type="InterPro" id="IPR000835">
    <property type="entry name" value="HTH_MarR-typ"/>
</dbReference>
<keyword evidence="2" id="KW-0238">DNA-binding</keyword>
<sequence length="152" mass="16310">MIESHATPVRLLDSLVRLHGRLRSVFEAAREGSGLSNMEHIVLAAVAEARTPPTVSQIGRSLGHPRQVIQRATNSLIAKGLIASSENPDHRRASLLDATDAGRSIQAEANRRAAEVSARLMQQLDEAQLRAVIAQLEGVRAAIDAGARKAKT</sequence>
<name>A0ABR6I2G9_9SPHN</name>
<dbReference type="PROSITE" id="PS50995">
    <property type="entry name" value="HTH_MARR_2"/>
    <property type="match status" value="1"/>
</dbReference>
<evidence type="ECO:0000313" key="3">
    <source>
        <dbReference type="Proteomes" id="UP000548685"/>
    </source>
</evidence>
<dbReference type="GO" id="GO:0003677">
    <property type="term" value="F:DNA binding"/>
    <property type="evidence" value="ECO:0007669"/>
    <property type="project" value="UniProtKB-KW"/>
</dbReference>
<dbReference type="EMBL" id="JACICE010000004">
    <property type="protein sequence ID" value="MBB3776950.1"/>
    <property type="molecule type" value="Genomic_DNA"/>
</dbReference>
<comment type="caution">
    <text evidence="2">The sequence shown here is derived from an EMBL/GenBank/DDBJ whole genome shotgun (WGS) entry which is preliminary data.</text>
</comment>
<dbReference type="SMART" id="SM00347">
    <property type="entry name" value="HTH_MARR"/>
    <property type="match status" value="1"/>
</dbReference>
<dbReference type="Proteomes" id="UP000548685">
    <property type="component" value="Unassembled WGS sequence"/>
</dbReference>
<protein>
    <submittedName>
        <fullName evidence="2">DNA-binding MarR family transcriptional regulator</fullName>
    </submittedName>
</protein>
<dbReference type="InterPro" id="IPR036388">
    <property type="entry name" value="WH-like_DNA-bd_sf"/>
</dbReference>